<organism evidence="1 2">
    <name type="scientific">Candidatus Gottesmanbacteria bacterium RIFCSPHIGHO2_02_FULL_39_11</name>
    <dbReference type="NCBI Taxonomy" id="1798382"/>
    <lineage>
        <taxon>Bacteria</taxon>
        <taxon>Candidatus Gottesmaniibacteriota</taxon>
    </lineage>
</organism>
<reference evidence="1 2" key="1">
    <citation type="journal article" date="2016" name="Nat. Commun.">
        <title>Thousands of microbial genomes shed light on interconnected biogeochemical processes in an aquifer system.</title>
        <authorList>
            <person name="Anantharaman K."/>
            <person name="Brown C.T."/>
            <person name="Hug L.A."/>
            <person name="Sharon I."/>
            <person name="Castelle C.J."/>
            <person name="Probst A.J."/>
            <person name="Thomas B.C."/>
            <person name="Singh A."/>
            <person name="Wilkins M.J."/>
            <person name="Karaoz U."/>
            <person name="Brodie E.L."/>
            <person name="Williams K.H."/>
            <person name="Hubbard S.S."/>
            <person name="Banfield J.F."/>
        </authorList>
    </citation>
    <scope>NUCLEOTIDE SEQUENCE [LARGE SCALE GENOMIC DNA]</scope>
</reference>
<dbReference type="AlphaFoldDB" id="A0A1F5ZUU0"/>
<protein>
    <submittedName>
        <fullName evidence="1">Uncharacterized protein</fullName>
    </submittedName>
</protein>
<evidence type="ECO:0000313" key="2">
    <source>
        <dbReference type="Proteomes" id="UP000176923"/>
    </source>
</evidence>
<name>A0A1F5ZUU0_9BACT</name>
<dbReference type="EMBL" id="MFJL01000015">
    <property type="protein sequence ID" value="OGG16095.1"/>
    <property type="molecule type" value="Genomic_DNA"/>
</dbReference>
<comment type="caution">
    <text evidence="1">The sequence shown here is derived from an EMBL/GenBank/DDBJ whole genome shotgun (WGS) entry which is preliminary data.</text>
</comment>
<proteinExistence type="predicted"/>
<sequence>MVTDDGKKAEATLPFSLDCLTSVGKCLIVSINPPTSKKIEASGIGATVQLGGLAGDAYRILYKKSGSNLTEGSQSSLNFMAFPRIVYQGWIHTANGWQTSEACEFQWDLEDHRYEVNASKVYSVEGSVYNRNITQKLLFDGKPELIQERTGDFQDDVWYEVPAPDFGFALGDENCSLYEGYSAYIPVPGACSGATHVPTIRPDYMTDGQGWIQIVYDREVDNYMYELGPGIYGLFSWELASGKITMKRYATKEDGSCDWSRELPANKGIYFEAKDHHPAIVKFCNLITEVKGTSTTTTVSDDKPQGGGID</sequence>
<gene>
    <name evidence="1" type="ORF">A3D77_02165</name>
</gene>
<accession>A0A1F5ZUU0</accession>
<dbReference type="Proteomes" id="UP000176923">
    <property type="component" value="Unassembled WGS sequence"/>
</dbReference>
<evidence type="ECO:0000313" key="1">
    <source>
        <dbReference type="EMBL" id="OGG16095.1"/>
    </source>
</evidence>